<evidence type="ECO:0000256" key="10">
    <source>
        <dbReference type="ARBA" id="ARBA00023136"/>
    </source>
</evidence>
<comment type="similarity">
    <text evidence="4">Belongs to the KAR5 family.</text>
</comment>
<evidence type="ECO:0000256" key="7">
    <source>
        <dbReference type="ARBA" id="ARBA00022729"/>
    </source>
</evidence>
<feature type="transmembrane region" description="Helical" evidence="14">
    <location>
        <begin position="396"/>
        <end position="419"/>
    </location>
</feature>
<evidence type="ECO:0000256" key="1">
    <source>
        <dbReference type="ARBA" id="ARBA00003389"/>
    </source>
</evidence>
<evidence type="ECO:0000256" key="13">
    <source>
        <dbReference type="SAM" id="Coils"/>
    </source>
</evidence>
<dbReference type="AlphaFoldDB" id="A0A6A6Y7A3"/>
<evidence type="ECO:0000256" key="9">
    <source>
        <dbReference type="ARBA" id="ARBA00022989"/>
    </source>
</evidence>
<feature type="transmembrane region" description="Helical" evidence="14">
    <location>
        <begin position="472"/>
        <end position="493"/>
    </location>
</feature>
<dbReference type="GO" id="GO:0031965">
    <property type="term" value="C:nuclear membrane"/>
    <property type="evidence" value="ECO:0007669"/>
    <property type="project" value="UniProtKB-SubCell"/>
</dbReference>
<dbReference type="EMBL" id="MU003712">
    <property type="protein sequence ID" value="KAF2804570.1"/>
    <property type="molecule type" value="Genomic_DNA"/>
</dbReference>
<dbReference type="GeneID" id="54469338"/>
<keyword evidence="10 14" id="KW-0472">Membrane</keyword>
<evidence type="ECO:0008006" key="19">
    <source>
        <dbReference type="Google" id="ProtNLM"/>
    </source>
</evidence>
<dbReference type="RefSeq" id="XP_033571534.1">
    <property type="nucleotide sequence ID" value="XM_033728445.1"/>
</dbReference>
<evidence type="ECO:0000256" key="5">
    <source>
        <dbReference type="ARBA" id="ARBA00022459"/>
    </source>
</evidence>
<keyword evidence="11" id="KW-0325">Glycoprotein</keyword>
<comment type="function">
    <text evidence="1">Required for nuclear membrane fusion during karyogamy.</text>
</comment>
<keyword evidence="5" id="KW-0415">Karyogamy</keyword>
<evidence type="ECO:0000256" key="2">
    <source>
        <dbReference type="ARBA" id="ARBA00004126"/>
    </source>
</evidence>
<keyword evidence="7 15" id="KW-0732">Signal</keyword>
<proteinExistence type="inferred from homology"/>
<keyword evidence="13" id="KW-0175">Coiled coil</keyword>
<evidence type="ECO:0000256" key="12">
    <source>
        <dbReference type="ARBA" id="ARBA00023242"/>
    </source>
</evidence>
<keyword evidence="8" id="KW-0256">Endoplasmic reticulum</keyword>
<dbReference type="PANTHER" id="PTHR28012:SF1">
    <property type="entry name" value="NUCLEAR FUSION PROTEIN KAR5"/>
    <property type="match status" value="1"/>
</dbReference>
<evidence type="ECO:0000256" key="8">
    <source>
        <dbReference type="ARBA" id="ARBA00022824"/>
    </source>
</evidence>
<keyword evidence="6 14" id="KW-0812">Transmembrane</keyword>
<keyword evidence="17" id="KW-1185">Reference proteome</keyword>
<feature type="chain" id="PRO_5044628893" description="Nuclear membrane fusion protein Kar5" evidence="15">
    <location>
        <begin position="24"/>
        <end position="537"/>
    </location>
</feature>
<evidence type="ECO:0000256" key="4">
    <source>
        <dbReference type="ARBA" id="ARBA00010473"/>
    </source>
</evidence>
<dbReference type="GO" id="GO:0000742">
    <property type="term" value="P:karyogamy involved in conjugation with cellular fusion"/>
    <property type="evidence" value="ECO:0007669"/>
    <property type="project" value="InterPro"/>
</dbReference>
<reference evidence="16 18" key="1">
    <citation type="journal article" date="2020" name="Stud. Mycol.">
        <title>101 Dothideomycetes genomes: a test case for predicting lifestyles and emergence of pathogens.</title>
        <authorList>
            <person name="Haridas S."/>
            <person name="Albert R."/>
            <person name="Binder M."/>
            <person name="Bloem J."/>
            <person name="Labutti K."/>
            <person name="Salamov A."/>
            <person name="Andreopoulos B."/>
            <person name="Baker S."/>
            <person name="Barry K."/>
            <person name="Bills G."/>
            <person name="Bluhm B."/>
            <person name="Cannon C."/>
            <person name="Castanera R."/>
            <person name="Culley D."/>
            <person name="Daum C."/>
            <person name="Ezra D."/>
            <person name="Gonzalez J."/>
            <person name="Henrissat B."/>
            <person name="Kuo A."/>
            <person name="Liang C."/>
            <person name="Lipzen A."/>
            <person name="Lutzoni F."/>
            <person name="Magnuson J."/>
            <person name="Mondo S."/>
            <person name="Nolan M."/>
            <person name="Ohm R."/>
            <person name="Pangilinan J."/>
            <person name="Park H.-J."/>
            <person name="Ramirez L."/>
            <person name="Alfaro M."/>
            <person name="Sun H."/>
            <person name="Tritt A."/>
            <person name="Yoshinaga Y."/>
            <person name="Zwiers L.-H."/>
            <person name="Turgeon B."/>
            <person name="Goodwin S."/>
            <person name="Spatafora J."/>
            <person name="Crous P."/>
            <person name="Grigoriev I."/>
        </authorList>
    </citation>
    <scope>NUCLEOTIDE SEQUENCE</scope>
    <source>
        <strain evidence="16 18">CBS 304.34</strain>
    </source>
</reference>
<evidence type="ECO:0000313" key="17">
    <source>
        <dbReference type="Proteomes" id="UP000504636"/>
    </source>
</evidence>
<evidence type="ECO:0000256" key="3">
    <source>
        <dbReference type="ARBA" id="ARBA00004586"/>
    </source>
</evidence>
<accession>A0A6A6Y7A3</accession>
<evidence type="ECO:0000256" key="6">
    <source>
        <dbReference type="ARBA" id="ARBA00022692"/>
    </source>
</evidence>
<sequence>MWAYTQSFMVTLLAALLIGATTGHQSVMGIEAVPSDLASKLQNPPIQRQELLSQALRIIHSVESSPSCNRLAALSLINSCQSLETSSKGTNTAEVNTELGLDEVKSEYAARLAVCELIGAGANVPRECAIFVPSSKACVKFRFSSFWGRDDHSETEDTLCYPEATRSQFGQCLKALEARPQYWTSYSNARQNAVVMCQASRDTVEKDEKIALYKSLADVTANIATALAESLQEAKKRLEEQLAYAEKVKATGTEALEEIRKGRESSLSALDSVTQTAQSVINMVTQAFMRAGNQAEDLDQSIQKSKEDILDMLKEVGVVHVENTALQTQQWQVSQEGALALQQTLEGLYNGLMISSELMTNMSERQILLDERLNMTFDILMSAVDEITEKIQRIRIFGGLGVSNTKLGATLVIVGAWFVSRRMAGFLSILYGIFLIIYSAGASPWFHYAFDKASSLVQHASVLLTTITIPPFIKFAALAVLAISSAMGLVYYISSFVSPNEDEVGEQGFMIKVEDPVLPTANPRQGRRHLNISALRY</sequence>
<dbReference type="OrthoDB" id="5311848at2759"/>
<dbReference type="InterPro" id="IPR007292">
    <property type="entry name" value="Nuclear_fusion_Kar5"/>
</dbReference>
<gene>
    <name evidence="16 18" type="ORF">BDZ99DRAFT_575222</name>
</gene>
<dbReference type="Proteomes" id="UP000504636">
    <property type="component" value="Unplaced"/>
</dbReference>
<evidence type="ECO:0000313" key="18">
    <source>
        <dbReference type="RefSeq" id="XP_033571534.1"/>
    </source>
</evidence>
<evidence type="ECO:0000256" key="15">
    <source>
        <dbReference type="SAM" id="SignalP"/>
    </source>
</evidence>
<reference evidence="18" key="3">
    <citation type="submission" date="2025-04" db="UniProtKB">
        <authorList>
            <consortium name="RefSeq"/>
        </authorList>
    </citation>
    <scope>IDENTIFICATION</scope>
    <source>
        <strain evidence="18">CBS 304.34</strain>
    </source>
</reference>
<evidence type="ECO:0000313" key="16">
    <source>
        <dbReference type="EMBL" id="KAF2804570.1"/>
    </source>
</evidence>
<name>A0A6A6Y7A3_9PEZI</name>
<organism evidence="16">
    <name type="scientific">Mytilinidion resinicola</name>
    <dbReference type="NCBI Taxonomy" id="574789"/>
    <lineage>
        <taxon>Eukaryota</taxon>
        <taxon>Fungi</taxon>
        <taxon>Dikarya</taxon>
        <taxon>Ascomycota</taxon>
        <taxon>Pezizomycotina</taxon>
        <taxon>Dothideomycetes</taxon>
        <taxon>Pleosporomycetidae</taxon>
        <taxon>Mytilinidiales</taxon>
        <taxon>Mytilinidiaceae</taxon>
        <taxon>Mytilinidion</taxon>
    </lineage>
</organism>
<reference evidence="18" key="2">
    <citation type="submission" date="2020-04" db="EMBL/GenBank/DDBJ databases">
        <authorList>
            <consortium name="NCBI Genome Project"/>
        </authorList>
    </citation>
    <scope>NUCLEOTIDE SEQUENCE</scope>
    <source>
        <strain evidence="18">CBS 304.34</strain>
    </source>
</reference>
<keyword evidence="9 14" id="KW-1133">Transmembrane helix</keyword>
<dbReference type="PANTHER" id="PTHR28012">
    <property type="entry name" value="NUCLEAR FUSION PROTEIN KAR5"/>
    <property type="match status" value="1"/>
</dbReference>
<dbReference type="GO" id="GO:0005789">
    <property type="term" value="C:endoplasmic reticulum membrane"/>
    <property type="evidence" value="ECO:0007669"/>
    <property type="project" value="UniProtKB-SubCell"/>
</dbReference>
<dbReference type="GO" id="GO:0048288">
    <property type="term" value="P:nuclear membrane fusion involved in karyogamy"/>
    <property type="evidence" value="ECO:0007669"/>
    <property type="project" value="InterPro"/>
</dbReference>
<feature type="transmembrane region" description="Helical" evidence="14">
    <location>
        <begin position="426"/>
        <end position="446"/>
    </location>
</feature>
<feature type="coiled-coil region" evidence="13">
    <location>
        <begin position="221"/>
        <end position="251"/>
    </location>
</feature>
<protein>
    <recommendedName>
        <fullName evidence="19">Nuclear membrane fusion protein Kar5</fullName>
    </recommendedName>
</protein>
<evidence type="ECO:0000256" key="14">
    <source>
        <dbReference type="SAM" id="Phobius"/>
    </source>
</evidence>
<evidence type="ECO:0000256" key="11">
    <source>
        <dbReference type="ARBA" id="ARBA00023180"/>
    </source>
</evidence>
<feature type="signal peptide" evidence="15">
    <location>
        <begin position="1"/>
        <end position="23"/>
    </location>
</feature>
<comment type="subcellular location">
    <subcellularLocation>
        <location evidence="3">Endoplasmic reticulum membrane</location>
    </subcellularLocation>
    <subcellularLocation>
        <location evidence="2">Nucleus membrane</location>
    </subcellularLocation>
</comment>
<keyword evidence="12" id="KW-0539">Nucleus</keyword>